<name>A0AAU6U8J7_UNCXX</name>
<dbReference type="EMBL" id="CP095353">
    <property type="protein sequence ID" value="XAG70209.1"/>
    <property type="molecule type" value="Genomic_DNA"/>
</dbReference>
<reference evidence="1" key="1">
    <citation type="submission" date="2022-03" db="EMBL/GenBank/DDBJ databases">
        <title>Sea Food Isolates.</title>
        <authorList>
            <person name="Li c."/>
        </authorList>
    </citation>
    <scope>NUCLEOTIDE SEQUENCE</scope>
    <source>
        <strain evidence="1">19CA06SA08-2</strain>
    </source>
</reference>
<sequence>MQILLIEDDAMLSSALSQGLSDHGVTPSQLTYCKELSTLSALLRQQPFDAIICRQYRHQAHEGIRLLQEAHYLGLLEPGCVLLLLDGDDELLQYPPSELYFPLHLSMPFTTDQLTRSLHELVLLTGLTRPLPPSMKLREWRLACSLCEDLLYQQQKKNKALGPLLDRVKGYMLLQEKDHFQATQHYAMCTTEHDAWWPRKGLIHALLGLNKLDSARKDLTRNQERLPPTIQLELMLACLLHEAQWESAGEVLGKLLQKQSWQPEWRQAAILLALLLKDEGKALEQANALSLRFFSEHRFRLSIENFVLNASLAVLWHYPTAARISALQQEFDYLSKAATLRAHEAALLQALMLGLDYRFDDAIVLLAKHPPEAARDNHLNQLLGFAVSQFCGLPHHAQRYLAKLGQYQARVAPSPLLQRMFNQVVTELKLQLDRREQRLTYLRQERQRASASGQHQLAVQYAMTLQEEFPALPGDAWQLLELLQLCWPAGMPAPKVALLVDRLERRLTHSATFMEHHADEYQKTLLQIRSHLHPKSSSSPPN</sequence>
<evidence type="ECO:0008006" key="2">
    <source>
        <dbReference type="Google" id="ProtNLM"/>
    </source>
</evidence>
<organism evidence="1">
    <name type="scientific">bacterium 19CA06SA08-2</name>
    <dbReference type="NCBI Taxonomy" id="2920658"/>
    <lineage>
        <taxon>Bacteria</taxon>
    </lineage>
</organism>
<accession>A0AAU6U8J7</accession>
<gene>
    <name evidence="1" type="ORF">MRM75_04215</name>
</gene>
<evidence type="ECO:0000313" key="1">
    <source>
        <dbReference type="EMBL" id="XAG70209.1"/>
    </source>
</evidence>
<proteinExistence type="predicted"/>
<protein>
    <recommendedName>
        <fullName evidence="2">Response regulatory domain-containing protein</fullName>
    </recommendedName>
</protein>
<dbReference type="AlphaFoldDB" id="A0AAU6U8J7"/>